<dbReference type="InterPro" id="IPR012337">
    <property type="entry name" value="RNaseH-like_sf"/>
</dbReference>
<keyword evidence="2" id="KW-1185">Reference proteome</keyword>
<accession>A0A1I8BRE7</accession>
<evidence type="ECO:0000313" key="2">
    <source>
        <dbReference type="Proteomes" id="UP000095281"/>
    </source>
</evidence>
<feature type="domain" description="HAT C-terminal dimerisation" evidence="1">
    <location>
        <begin position="93"/>
        <end position="165"/>
    </location>
</feature>
<name>A0A1I8BRE7_MELHA</name>
<organism evidence="2 3">
    <name type="scientific">Meloidogyne hapla</name>
    <name type="common">Root-knot nematode worm</name>
    <dbReference type="NCBI Taxonomy" id="6305"/>
    <lineage>
        <taxon>Eukaryota</taxon>
        <taxon>Metazoa</taxon>
        <taxon>Ecdysozoa</taxon>
        <taxon>Nematoda</taxon>
        <taxon>Chromadorea</taxon>
        <taxon>Rhabditida</taxon>
        <taxon>Tylenchina</taxon>
        <taxon>Tylenchomorpha</taxon>
        <taxon>Tylenchoidea</taxon>
        <taxon>Meloidogynidae</taxon>
        <taxon>Meloidogyninae</taxon>
        <taxon>Meloidogyne</taxon>
    </lineage>
</organism>
<dbReference type="PANTHER" id="PTHR47611">
    <property type="entry name" value="HAT DIMERISATION DOMAIN, C-TERMINAL"/>
    <property type="match status" value="1"/>
</dbReference>
<dbReference type="WBParaSite" id="MhA1_Contig478.frz3.gene8">
    <property type="protein sequence ID" value="MhA1_Contig478.frz3.gene8"/>
    <property type="gene ID" value="MhA1_Contig478.frz3.gene8"/>
</dbReference>
<evidence type="ECO:0000313" key="3">
    <source>
        <dbReference type="WBParaSite" id="MhA1_Contig478.frz3.gene8"/>
    </source>
</evidence>
<evidence type="ECO:0000259" key="1">
    <source>
        <dbReference type="Pfam" id="PF05699"/>
    </source>
</evidence>
<proteinExistence type="predicted"/>
<protein>
    <submittedName>
        <fullName evidence="3">Dimer_Tnp_hAT domain-containing protein</fullName>
    </submittedName>
</protein>
<dbReference type="AlphaFoldDB" id="A0A1I8BRE7"/>
<dbReference type="InterPro" id="IPR008906">
    <property type="entry name" value="HATC_C_dom"/>
</dbReference>
<dbReference type="Pfam" id="PF05699">
    <property type="entry name" value="Dimer_Tnp_hAT"/>
    <property type="match status" value="1"/>
</dbReference>
<dbReference type="Proteomes" id="UP000095281">
    <property type="component" value="Unplaced"/>
</dbReference>
<dbReference type="GO" id="GO:0046983">
    <property type="term" value="F:protein dimerization activity"/>
    <property type="evidence" value="ECO:0007669"/>
    <property type="project" value="InterPro"/>
</dbReference>
<reference evidence="3" key="1">
    <citation type="submission" date="2016-11" db="UniProtKB">
        <authorList>
            <consortium name="WormBaseParasite"/>
        </authorList>
    </citation>
    <scope>IDENTIFICATION</scope>
</reference>
<dbReference type="SUPFAM" id="SSF53098">
    <property type="entry name" value="Ribonuclease H-like"/>
    <property type="match status" value="1"/>
</dbReference>
<sequence length="170" mass="19178">MSKIVFITDEGSNVSHLGGNKHHKCIAHILATISRHITQPYAAEKANDDVIAVESAIDDLHVFVSDLSLAAFGNDTMRTEIDYEMEQYQIGCKNLGGQKLDLLNFWKTNSKKFPHLASISMHFLAIPSSSTSCERIFSRFSPLVYDYKRNRFDPHTISRLISLQSLFKDG</sequence>
<dbReference type="PANTHER" id="PTHR47611:SF1">
    <property type="entry name" value="CCHC-TYPE DOMAIN-CONTAINING PROTEIN"/>
    <property type="match status" value="1"/>
</dbReference>